<evidence type="ECO:0000313" key="1">
    <source>
        <dbReference type="EMBL" id="MBM7798849.1"/>
    </source>
</evidence>
<keyword evidence="2" id="KW-1185">Reference proteome</keyword>
<accession>A0ABS2RIM6</accession>
<dbReference type="RefSeq" id="WP_204917347.1">
    <property type="nucleotide sequence ID" value="NZ_BAAAQP010000002.1"/>
</dbReference>
<comment type="caution">
    <text evidence="1">The sequence shown here is derived from an EMBL/GenBank/DDBJ whole genome shotgun (WGS) entry which is preliminary data.</text>
</comment>
<organism evidence="1 2">
    <name type="scientific">Microlunatus panaciterrae</name>
    <dbReference type="NCBI Taxonomy" id="400768"/>
    <lineage>
        <taxon>Bacteria</taxon>
        <taxon>Bacillati</taxon>
        <taxon>Actinomycetota</taxon>
        <taxon>Actinomycetes</taxon>
        <taxon>Propionibacteriales</taxon>
        <taxon>Propionibacteriaceae</taxon>
        <taxon>Microlunatus</taxon>
    </lineage>
</organism>
<evidence type="ECO:0000313" key="2">
    <source>
        <dbReference type="Proteomes" id="UP000704762"/>
    </source>
</evidence>
<gene>
    <name evidence="1" type="ORF">JOE57_001770</name>
</gene>
<proteinExistence type="predicted"/>
<reference evidence="1 2" key="1">
    <citation type="submission" date="2021-01" db="EMBL/GenBank/DDBJ databases">
        <title>Sequencing the genomes of 1000 actinobacteria strains.</title>
        <authorList>
            <person name="Klenk H.-P."/>
        </authorList>
    </citation>
    <scope>NUCLEOTIDE SEQUENCE [LARGE SCALE GENOMIC DNA]</scope>
    <source>
        <strain evidence="1 2">DSM 18662</strain>
    </source>
</reference>
<protein>
    <recommendedName>
        <fullName evidence="3">Heparinase II/III-like protein</fullName>
    </recommendedName>
</protein>
<dbReference type="EMBL" id="JAFBCF010000001">
    <property type="protein sequence ID" value="MBM7798849.1"/>
    <property type="molecule type" value="Genomic_DNA"/>
</dbReference>
<evidence type="ECO:0008006" key="3">
    <source>
        <dbReference type="Google" id="ProtNLM"/>
    </source>
</evidence>
<dbReference type="Proteomes" id="UP000704762">
    <property type="component" value="Unassembled WGS sequence"/>
</dbReference>
<name>A0ABS2RIM6_9ACTN</name>
<sequence length="612" mass="66196">MSQRVSDATTGKRLPGRSRQEVLDVLAVGTESFVPFLQPDGTLNDPVFDCPTQYGSAYFGWCNAVLADQGGAEASAALERAQRVMTAALAHTADPSRGPWASGFDRRTLSVVNRLNHRDFTWPPILKTYLTLRRLDADLDRTDLDWAEVDRAIAAVDVEASFRARPPSNWAAVWMSGEWLRMQAGLSPTTMATFDGWIDAFFEAGQDSGFDLEAGLFFERGLPNAYDLFTRAHFTDLLLQGYDGRNRDRLETFLASGLRRSLAMQLSDGSMASGYRSTGQTWVLGAQVALFTGSVALGLGGAAEADAARHSAWRAFGSLAGWQRDGGPFSPVQNALAPQLRVGYEGYTADGHYAPLALAFLASAVTFGFGADQRPQQERLDDRPIVSLAEGAPTHRGVLHRGRISAALQSQADGVYDATGIVDLTFGSGRLLQFVSSARHLAGGPWLNPGLAVRPGAGATLVTPLGARRQTLASPLHDHLDGGLAFETILAESDTDTDNDPVAGQRYRCEVRLTTSGLDVREATPGASHHRSLLIPYLRDPGTGPTTAVTFTGHGVRFSLAEEWVEFSVDGELERASDLPFGYENRRGLCGLVRLDLCDRGEDLRWSVTSSD</sequence>